<dbReference type="STRING" id="1707952.A6A03_04140"/>
<feature type="domain" description="YlxR" evidence="1">
    <location>
        <begin position="18"/>
        <end position="91"/>
    </location>
</feature>
<dbReference type="NCBIfam" id="NF047356">
    <property type="entry name" value="RNA_bind_RnpM"/>
    <property type="match status" value="1"/>
</dbReference>
<dbReference type="InterPro" id="IPR007393">
    <property type="entry name" value="YlxR_dom"/>
</dbReference>
<dbReference type="Pfam" id="PF04296">
    <property type="entry name" value="YlxR"/>
    <property type="match status" value="1"/>
</dbReference>
<accession>A0A178M1J9</accession>
<dbReference type="OrthoDB" id="9813251at2"/>
<name>A0A178M1J9_9CHLR</name>
<dbReference type="InterPro" id="IPR035931">
    <property type="entry name" value="YlxR-like_sf"/>
</dbReference>
<comment type="caution">
    <text evidence="2">The sequence shown here is derived from an EMBL/GenBank/DDBJ whole genome shotgun (WGS) entry which is preliminary data.</text>
</comment>
<protein>
    <recommendedName>
        <fullName evidence="1">YlxR domain-containing protein</fullName>
    </recommendedName>
</protein>
<proteinExistence type="predicted"/>
<organism evidence="2 3">
    <name type="scientific">Chloroflexus islandicus</name>
    <dbReference type="NCBI Taxonomy" id="1707952"/>
    <lineage>
        <taxon>Bacteria</taxon>
        <taxon>Bacillati</taxon>
        <taxon>Chloroflexota</taxon>
        <taxon>Chloroflexia</taxon>
        <taxon>Chloroflexales</taxon>
        <taxon>Chloroflexineae</taxon>
        <taxon>Chloroflexaceae</taxon>
        <taxon>Chloroflexus</taxon>
    </lineage>
</organism>
<dbReference type="AlphaFoldDB" id="A0A178M1J9"/>
<dbReference type="Gene3D" id="3.30.1230.10">
    <property type="entry name" value="YlxR-like"/>
    <property type="match status" value="1"/>
</dbReference>
<evidence type="ECO:0000313" key="2">
    <source>
        <dbReference type="EMBL" id="OAN40510.1"/>
    </source>
</evidence>
<dbReference type="EMBL" id="LWQS01000093">
    <property type="protein sequence ID" value="OAN40510.1"/>
    <property type="molecule type" value="Genomic_DNA"/>
</dbReference>
<keyword evidence="3" id="KW-1185">Reference proteome</keyword>
<reference evidence="2 3" key="1">
    <citation type="submission" date="2016-04" db="EMBL/GenBank/DDBJ databases">
        <title>Chloroflexus islandicus sp. nov., a thermophilic filamentous anoxygenic phototrophic bacterium from geyser Strokkur (Iceland).</title>
        <authorList>
            <person name="Gaisin V.A."/>
            <person name="Kalashnikov A.M."/>
            <person name="Sukhacheva M.V."/>
            <person name="Grouzdev D.S."/>
            <person name="Ivanov T.M."/>
            <person name="Kuznetsov B."/>
            <person name="Gorlenko V.M."/>
        </authorList>
    </citation>
    <scope>NUCLEOTIDE SEQUENCE [LARGE SCALE GENOMIC DNA]</scope>
    <source>
        <strain evidence="3">isl-2</strain>
    </source>
</reference>
<dbReference type="Proteomes" id="UP000078287">
    <property type="component" value="Unassembled WGS sequence"/>
</dbReference>
<dbReference type="SUPFAM" id="SSF64376">
    <property type="entry name" value="YlxR-like"/>
    <property type="match status" value="1"/>
</dbReference>
<dbReference type="PANTHER" id="PTHR34215:SF1">
    <property type="entry name" value="YLXR DOMAIN-CONTAINING PROTEIN"/>
    <property type="match status" value="1"/>
</dbReference>
<evidence type="ECO:0000259" key="1">
    <source>
        <dbReference type="Pfam" id="PF04296"/>
    </source>
</evidence>
<dbReference type="InterPro" id="IPR037465">
    <property type="entry name" value="YlxR"/>
</dbReference>
<evidence type="ECO:0000313" key="3">
    <source>
        <dbReference type="Proteomes" id="UP000078287"/>
    </source>
</evidence>
<gene>
    <name evidence="2" type="ORF">A6A03_04140</name>
</gene>
<sequence>MAAQAKSGVARPRHVPQRTCIVCRQSDAKRALIRLVRDASGRVAIDPSGKRPGRGAYLCHNPECWSQALRRHAVERALKIAALHPDDRATIEQMGRQLLQETMSTASS</sequence>
<dbReference type="PANTHER" id="PTHR34215">
    <property type="entry name" value="BLL0784 PROTEIN"/>
    <property type="match status" value="1"/>
</dbReference>
<dbReference type="RefSeq" id="WP_066790770.1">
    <property type="nucleotide sequence ID" value="NZ_LWQS01000093.1"/>
</dbReference>